<sequence>MMMMEMERTVTGMEVTVKLTMSWKEQRHRSHMDLFQSQCFHLVTMMMMEMERTVTGMEVTVKLTMSAKVKKGVNIIGVRASSPSLWDVKESMDSTGKYAPAVIICQKKSSGSENSVDSASYEVMQIDIEVEEPSDMPATQLVTWQVEYPGGITSDLGVSKIYVSQKDLVGVIPLAMVRKSLPWAVNTELRGRESPTL</sequence>
<evidence type="ECO:0000259" key="1">
    <source>
        <dbReference type="Pfam" id="PF23039"/>
    </source>
</evidence>
<name>A0ABM0RDK3_GALVR</name>
<dbReference type="InterPro" id="IPR055421">
    <property type="entry name" value="TMEM132_3rd"/>
</dbReference>
<accession>A0ABM0RDK3</accession>
<dbReference type="RefSeq" id="XP_008578694.1">
    <property type="nucleotide sequence ID" value="XM_008580472.1"/>
</dbReference>
<feature type="domain" description="Transmembrane protein TMEM132 cohesin-like" evidence="1">
    <location>
        <begin position="60"/>
        <end position="168"/>
    </location>
</feature>
<protein>
    <submittedName>
        <fullName evidence="3">Transmembrane protein 132D-like</fullName>
    </submittedName>
</protein>
<dbReference type="InterPro" id="IPR026307">
    <property type="entry name" value="TMEM132"/>
</dbReference>
<reference evidence="3" key="1">
    <citation type="submission" date="2025-08" db="UniProtKB">
        <authorList>
            <consortium name="RefSeq"/>
        </authorList>
    </citation>
    <scope>IDENTIFICATION</scope>
</reference>
<dbReference type="Pfam" id="PF23039">
    <property type="entry name" value="TMEM132_3rd"/>
    <property type="match status" value="1"/>
</dbReference>
<evidence type="ECO:0000313" key="2">
    <source>
        <dbReference type="Proteomes" id="UP000694923"/>
    </source>
</evidence>
<evidence type="ECO:0000313" key="3">
    <source>
        <dbReference type="RefSeq" id="XP_008578694.1"/>
    </source>
</evidence>
<dbReference type="Proteomes" id="UP000694923">
    <property type="component" value="Unplaced"/>
</dbReference>
<organism evidence="2 3">
    <name type="scientific">Galeopterus variegatus</name>
    <name type="common">Malayan flying lemur</name>
    <name type="synonym">Cynocephalus variegatus</name>
    <dbReference type="NCBI Taxonomy" id="482537"/>
    <lineage>
        <taxon>Eukaryota</taxon>
        <taxon>Metazoa</taxon>
        <taxon>Chordata</taxon>
        <taxon>Craniata</taxon>
        <taxon>Vertebrata</taxon>
        <taxon>Euteleostomi</taxon>
        <taxon>Mammalia</taxon>
        <taxon>Eutheria</taxon>
        <taxon>Euarchontoglires</taxon>
        <taxon>Dermoptera</taxon>
        <taxon>Cynocephalidae</taxon>
        <taxon>Galeopterus</taxon>
    </lineage>
</organism>
<keyword evidence="2" id="KW-1185">Reference proteome</keyword>
<dbReference type="PANTHER" id="PTHR13388">
    <property type="entry name" value="DETONATOR, ISOFORM E"/>
    <property type="match status" value="1"/>
</dbReference>
<dbReference type="GeneID" id="103596768"/>
<dbReference type="PANTHER" id="PTHR13388:SF2">
    <property type="entry name" value="TRANSMEMBRANE PROTEIN 132D"/>
    <property type="match status" value="1"/>
</dbReference>
<gene>
    <name evidence="3" type="primary">LOC103596768</name>
</gene>
<proteinExistence type="predicted"/>